<dbReference type="EMBL" id="CAAALY010118353">
    <property type="protein sequence ID" value="VEL31081.1"/>
    <property type="molecule type" value="Genomic_DNA"/>
</dbReference>
<name>A0A448X8V5_9PLAT</name>
<sequence>MTAYIFAFLQVERHKQNSLGSTVRLFTFISLLCWCIAGHMSPGEHLPTRSAQRLADACAKKRSKDLFEKFGNTSKSQLTPLPACGVHRKQIRTKKISQTRCHRRQHSEPTSERIEGDALKIRQKCEAKVTVKFGLLGCDDPSLYQLPGRQADMQVVLNSSGAFVVALTPVLPRSFVGGV</sequence>
<evidence type="ECO:0000313" key="2">
    <source>
        <dbReference type="Proteomes" id="UP000784294"/>
    </source>
</evidence>
<reference evidence="1" key="1">
    <citation type="submission" date="2018-11" db="EMBL/GenBank/DDBJ databases">
        <authorList>
            <consortium name="Pathogen Informatics"/>
        </authorList>
    </citation>
    <scope>NUCLEOTIDE SEQUENCE</scope>
</reference>
<protein>
    <submittedName>
        <fullName evidence="1">Uncharacterized protein</fullName>
    </submittedName>
</protein>
<keyword evidence="2" id="KW-1185">Reference proteome</keyword>
<accession>A0A448X8V5</accession>
<dbReference type="AlphaFoldDB" id="A0A448X8V5"/>
<proteinExistence type="predicted"/>
<organism evidence="1 2">
    <name type="scientific">Protopolystoma xenopodis</name>
    <dbReference type="NCBI Taxonomy" id="117903"/>
    <lineage>
        <taxon>Eukaryota</taxon>
        <taxon>Metazoa</taxon>
        <taxon>Spiralia</taxon>
        <taxon>Lophotrochozoa</taxon>
        <taxon>Platyhelminthes</taxon>
        <taxon>Monogenea</taxon>
        <taxon>Polyopisthocotylea</taxon>
        <taxon>Polystomatidea</taxon>
        <taxon>Polystomatidae</taxon>
        <taxon>Protopolystoma</taxon>
    </lineage>
</organism>
<gene>
    <name evidence="1" type="ORF">PXEA_LOCUS24521</name>
</gene>
<comment type="caution">
    <text evidence="1">The sequence shown here is derived from an EMBL/GenBank/DDBJ whole genome shotgun (WGS) entry which is preliminary data.</text>
</comment>
<evidence type="ECO:0000313" key="1">
    <source>
        <dbReference type="EMBL" id="VEL31081.1"/>
    </source>
</evidence>
<dbReference type="Proteomes" id="UP000784294">
    <property type="component" value="Unassembled WGS sequence"/>
</dbReference>